<reference evidence="1 2" key="1">
    <citation type="submission" date="2022-10" db="EMBL/GenBank/DDBJ databases">
        <title>Chitinophaga nivalis PC15 sp. nov., isolated from Pyeongchang county, South Korea.</title>
        <authorList>
            <person name="Trinh H.N."/>
        </authorList>
    </citation>
    <scope>NUCLEOTIDE SEQUENCE [LARGE SCALE GENOMIC DNA]</scope>
    <source>
        <strain evidence="1 2">PC14</strain>
    </source>
</reference>
<comment type="caution">
    <text evidence="1">The sequence shown here is derived from an EMBL/GenBank/DDBJ whole genome shotgun (WGS) entry which is preliminary data.</text>
</comment>
<dbReference type="PANTHER" id="PTHR16026:SF0">
    <property type="entry name" value="CARTILAGE ACIDIC PROTEIN 1"/>
    <property type="match status" value="1"/>
</dbReference>
<dbReference type="Gene3D" id="2.130.10.130">
    <property type="entry name" value="Integrin alpha, N-terminal"/>
    <property type="match status" value="1"/>
</dbReference>
<dbReference type="RefSeq" id="WP_264730006.1">
    <property type="nucleotide sequence ID" value="NZ_JAPDNR010000001.1"/>
</dbReference>
<organism evidence="1 2">
    <name type="scientific">Chitinophaga nivalis</name>
    <dbReference type="NCBI Taxonomy" id="2991709"/>
    <lineage>
        <taxon>Bacteria</taxon>
        <taxon>Pseudomonadati</taxon>
        <taxon>Bacteroidota</taxon>
        <taxon>Chitinophagia</taxon>
        <taxon>Chitinophagales</taxon>
        <taxon>Chitinophagaceae</taxon>
        <taxon>Chitinophaga</taxon>
    </lineage>
</organism>
<evidence type="ECO:0000313" key="2">
    <source>
        <dbReference type="Proteomes" id="UP001207742"/>
    </source>
</evidence>
<dbReference type="InterPro" id="IPR028994">
    <property type="entry name" value="Integrin_alpha_N"/>
</dbReference>
<dbReference type="EMBL" id="JAPDNS010000001">
    <property type="protein sequence ID" value="MCW3484410.1"/>
    <property type="molecule type" value="Genomic_DNA"/>
</dbReference>
<keyword evidence="2" id="KW-1185">Reference proteome</keyword>
<accession>A0ABT3IKB6</accession>
<name>A0ABT3IKB6_9BACT</name>
<dbReference type="PANTHER" id="PTHR16026">
    <property type="entry name" value="CARTILAGE ACIDIC PROTEIN 1"/>
    <property type="match status" value="1"/>
</dbReference>
<sequence>MACKKEAATPADDKTNKIPESVAGVPVLPNYYQIPAPGHSADGANIAITDINGNGKPDIFLMIEDAPVGPNQYRYVVAYDVNENGVATTVSGVKYVQAPGDYAEGSGMAIGDIDRNGVPDLILMSYDAPPGPNQFRYKVGLNLNINGDAALWTNYYTIPGVSDDGQGAAIALGDIDDNGLQDLILVAGDGPATGELRYQIAFNLNNVGQASTVLPAGVTLNHVASYMQGVGVALADLNGDRKQEVFFMGYDNPLGPNEFRCLTGTFNKQGVLESRSNGYESYTGICDESQGAGIAVYDIDRDGIKDMVFMADDNPPGANAFRYYVGFQLTKNRIRNTWVPAYFN</sequence>
<dbReference type="InterPro" id="IPR027039">
    <property type="entry name" value="Crtac1"/>
</dbReference>
<dbReference type="Proteomes" id="UP001207742">
    <property type="component" value="Unassembled WGS sequence"/>
</dbReference>
<gene>
    <name evidence="1" type="ORF">OL497_10935</name>
</gene>
<dbReference type="SUPFAM" id="SSF69318">
    <property type="entry name" value="Integrin alpha N-terminal domain"/>
    <property type="match status" value="1"/>
</dbReference>
<proteinExistence type="predicted"/>
<evidence type="ECO:0000313" key="1">
    <source>
        <dbReference type="EMBL" id="MCW3484410.1"/>
    </source>
</evidence>
<protein>
    <submittedName>
        <fullName evidence="1">VCBS repeat-containing protein</fullName>
    </submittedName>
</protein>